<sequence length="544" mass="60319">MVVLDGVNRRGIAGYTWMMQKVAELRELSPTVGVVFVNETTYPLRAQAMPYMTWVVGRNDVDLNAILQVVAFQKSETSAAYRDGGFQLSASVHREPASDAGEIAPAWTETVPNYNLKHLSMLVPLALASRERNGALYCEISPQEALTYCRVPYQRDTRKMVMYALDSVRAAVSQVNRELGSKLLLHLDHCDDLQIIDHAASIGFDSIMADGSARSLEQNITFVRKAKSITSRYPVSLEGEVGHIDGNGPRRWNRTRPDDLLRFLEETGVDYVGVHVGQFHGFSYDYQRSRAHHAAICAARESANANDWPTFIHACQELDEELDQRGISRASEERKILARCATLALDGHSAAPASVAALLDMVGSTDTFRIQPLLSQIEERWLKGRISDVQRRNALWLEIFQGADQEKRTGYARVDWDLLSELSSIAVRNVSALVIHGGSSIHDDDLRLLGHDGVARVNFGTQIFADYLTHLAAEHSVDASKQLASHLGTLTFLDEYAGQWESWIDRPPTSIVAFSERIIDKHLGLFAPNQASASSSTASLALSE</sequence>
<dbReference type="InterPro" id="IPR050246">
    <property type="entry name" value="Class_II_FBP_aldolase"/>
</dbReference>
<dbReference type="InterPro" id="IPR013785">
    <property type="entry name" value="Aldolase_TIM"/>
</dbReference>
<dbReference type="SUPFAM" id="SSF51569">
    <property type="entry name" value="Aldolase"/>
    <property type="match status" value="1"/>
</dbReference>
<dbReference type="Proteomes" id="UP000062998">
    <property type="component" value="Unassembled WGS sequence"/>
</dbReference>
<comment type="caution">
    <text evidence="1">The sequence shown here is derived from an EMBL/GenBank/DDBJ whole genome shotgun (WGS) entry which is preliminary data.</text>
</comment>
<dbReference type="GO" id="GO:0016832">
    <property type="term" value="F:aldehyde-lyase activity"/>
    <property type="evidence" value="ECO:0007669"/>
    <property type="project" value="InterPro"/>
</dbReference>
<dbReference type="AlphaFoldDB" id="A0A119VEJ5"/>
<dbReference type="Gene3D" id="3.20.20.70">
    <property type="entry name" value="Aldolase class I"/>
    <property type="match status" value="2"/>
</dbReference>
<dbReference type="PANTHER" id="PTHR30304">
    <property type="entry name" value="D-TAGATOSE-1,6-BISPHOSPHATE ALDOLASE"/>
    <property type="match status" value="1"/>
</dbReference>
<evidence type="ECO:0008006" key="3">
    <source>
        <dbReference type="Google" id="ProtNLM"/>
    </source>
</evidence>
<proteinExistence type="predicted"/>
<gene>
    <name evidence="1" type="ORF">WL73_05540</name>
</gene>
<evidence type="ECO:0000313" key="1">
    <source>
        <dbReference type="EMBL" id="KWE09172.1"/>
    </source>
</evidence>
<dbReference type="GO" id="GO:0005975">
    <property type="term" value="P:carbohydrate metabolic process"/>
    <property type="evidence" value="ECO:0007669"/>
    <property type="project" value="InterPro"/>
</dbReference>
<dbReference type="GO" id="GO:0008270">
    <property type="term" value="F:zinc ion binding"/>
    <property type="evidence" value="ECO:0007669"/>
    <property type="project" value="InterPro"/>
</dbReference>
<accession>A0A119VEJ5</accession>
<dbReference type="Pfam" id="PF01116">
    <property type="entry name" value="F_bP_aldolase"/>
    <property type="match status" value="2"/>
</dbReference>
<dbReference type="EMBL" id="LPIX01000024">
    <property type="protein sequence ID" value="KWE09172.1"/>
    <property type="molecule type" value="Genomic_DNA"/>
</dbReference>
<evidence type="ECO:0000313" key="2">
    <source>
        <dbReference type="Proteomes" id="UP000062998"/>
    </source>
</evidence>
<dbReference type="InterPro" id="IPR000771">
    <property type="entry name" value="FBA_II"/>
</dbReference>
<name>A0A119VEJ5_9BURK</name>
<organism evidence="1 2">
    <name type="scientific">Burkholderia ubonensis</name>
    <dbReference type="NCBI Taxonomy" id="101571"/>
    <lineage>
        <taxon>Bacteria</taxon>
        <taxon>Pseudomonadati</taxon>
        <taxon>Pseudomonadota</taxon>
        <taxon>Betaproteobacteria</taxon>
        <taxon>Burkholderiales</taxon>
        <taxon>Burkholderiaceae</taxon>
        <taxon>Burkholderia</taxon>
        <taxon>Burkholderia cepacia complex</taxon>
    </lineage>
</organism>
<reference evidence="1 2" key="1">
    <citation type="submission" date="2015-11" db="EMBL/GenBank/DDBJ databases">
        <title>Expanding the genomic diversity of Burkholderia species for the development of highly accurate diagnostics.</title>
        <authorList>
            <person name="Sahl J."/>
            <person name="Keim P."/>
            <person name="Wagner D."/>
        </authorList>
    </citation>
    <scope>NUCLEOTIDE SEQUENCE [LARGE SCALE GENOMIC DNA]</scope>
    <source>
        <strain evidence="1 2">MSMB2167WGS</strain>
    </source>
</reference>
<protein>
    <recommendedName>
        <fullName evidence="3">Tagatose-bisphosphate aldolase</fullName>
    </recommendedName>
</protein>
<dbReference type="PANTHER" id="PTHR30304:SF0">
    <property type="entry name" value="D-TAGATOSE-1,6-BISPHOSPHATE ALDOLASE SUBUNIT GATY-RELATED"/>
    <property type="match status" value="1"/>
</dbReference>